<protein>
    <recommendedName>
        <fullName evidence="3">Four helix bundle protein</fullName>
    </recommendedName>
</protein>
<dbReference type="CDD" id="cd16377">
    <property type="entry name" value="23S_rRNA_IVP_like"/>
    <property type="match status" value="1"/>
</dbReference>
<gene>
    <name evidence="1" type="ORF">GCM10023213_31530</name>
</gene>
<comment type="caution">
    <text evidence="1">The sequence shown here is derived from an EMBL/GenBank/DDBJ whole genome shotgun (WGS) entry which is preliminary data.</text>
</comment>
<dbReference type="NCBIfam" id="TIGR02436">
    <property type="entry name" value="four helix bundle protein"/>
    <property type="match status" value="1"/>
</dbReference>
<evidence type="ECO:0000313" key="1">
    <source>
        <dbReference type="EMBL" id="GAA5143518.1"/>
    </source>
</evidence>
<name>A0ABP9PFM3_9BACT</name>
<dbReference type="InterPro" id="IPR036583">
    <property type="entry name" value="23S_rRNA_IVS_sf"/>
</dbReference>
<dbReference type="PANTHER" id="PTHR38471">
    <property type="entry name" value="FOUR HELIX BUNDLE PROTEIN"/>
    <property type="match status" value="1"/>
</dbReference>
<dbReference type="InterPro" id="IPR012657">
    <property type="entry name" value="23S_rRNA-intervening_sequence"/>
</dbReference>
<dbReference type="EMBL" id="BAABIA010000006">
    <property type="protein sequence ID" value="GAA5143518.1"/>
    <property type="molecule type" value="Genomic_DNA"/>
</dbReference>
<sequence>MKASAEFSVRSAQSAKRHRDVSMKEATDTALGFAKAFWQLRVYQKTRLLQGSLFEVSKSFPSEEKWSLTDQMRRAVRSVGAQIAEAWGKRDYVKHFQSKLSDAEAENLETQHWLITAVDAGYLTAGDARSYFQLSQEIGRMLASMTQRADEFCPDWKSSKVSEPSMEFFIESHELSDFPFSLSTEH</sequence>
<dbReference type="PANTHER" id="PTHR38471:SF2">
    <property type="entry name" value="FOUR HELIX BUNDLE PROTEIN"/>
    <property type="match status" value="1"/>
</dbReference>
<reference evidence="2" key="1">
    <citation type="journal article" date="2019" name="Int. J. Syst. Evol. Microbiol.">
        <title>The Global Catalogue of Microorganisms (GCM) 10K type strain sequencing project: providing services to taxonomists for standard genome sequencing and annotation.</title>
        <authorList>
            <consortium name="The Broad Institute Genomics Platform"/>
            <consortium name="The Broad Institute Genome Sequencing Center for Infectious Disease"/>
            <person name="Wu L."/>
            <person name="Ma J."/>
        </authorList>
    </citation>
    <scope>NUCLEOTIDE SEQUENCE [LARGE SCALE GENOMIC DNA]</scope>
    <source>
        <strain evidence="2">JCM 18053</strain>
    </source>
</reference>
<dbReference type="Proteomes" id="UP001499852">
    <property type="component" value="Unassembled WGS sequence"/>
</dbReference>
<dbReference type="SUPFAM" id="SSF158446">
    <property type="entry name" value="IVS-encoded protein-like"/>
    <property type="match status" value="1"/>
</dbReference>
<evidence type="ECO:0008006" key="3">
    <source>
        <dbReference type="Google" id="ProtNLM"/>
    </source>
</evidence>
<dbReference type="Gene3D" id="1.20.1440.60">
    <property type="entry name" value="23S rRNA-intervening sequence"/>
    <property type="match status" value="1"/>
</dbReference>
<dbReference type="Pfam" id="PF05635">
    <property type="entry name" value="23S_rRNA_IVP"/>
    <property type="match status" value="1"/>
</dbReference>
<keyword evidence="2" id="KW-1185">Reference proteome</keyword>
<evidence type="ECO:0000313" key="2">
    <source>
        <dbReference type="Proteomes" id="UP001499852"/>
    </source>
</evidence>
<proteinExistence type="predicted"/>
<organism evidence="1 2">
    <name type="scientific">Prosthecobacter algae</name>
    <dbReference type="NCBI Taxonomy" id="1144682"/>
    <lineage>
        <taxon>Bacteria</taxon>
        <taxon>Pseudomonadati</taxon>
        <taxon>Verrucomicrobiota</taxon>
        <taxon>Verrucomicrobiia</taxon>
        <taxon>Verrucomicrobiales</taxon>
        <taxon>Verrucomicrobiaceae</taxon>
        <taxon>Prosthecobacter</taxon>
    </lineage>
</organism>
<accession>A0ABP9PFM3</accession>